<dbReference type="AlphaFoldDB" id="A0A9D1DC92"/>
<reference evidence="2" key="2">
    <citation type="journal article" date="2021" name="PeerJ">
        <title>Extensive microbial diversity within the chicken gut microbiome revealed by metagenomics and culture.</title>
        <authorList>
            <person name="Gilroy R."/>
            <person name="Ravi A."/>
            <person name="Getino M."/>
            <person name="Pursley I."/>
            <person name="Horton D.L."/>
            <person name="Alikhan N.F."/>
            <person name="Baker D."/>
            <person name="Gharbi K."/>
            <person name="Hall N."/>
            <person name="Watson M."/>
            <person name="Adriaenssens E.M."/>
            <person name="Foster-Nyarko E."/>
            <person name="Jarju S."/>
            <person name="Secka A."/>
            <person name="Antonio M."/>
            <person name="Oren A."/>
            <person name="Chaudhuri R.R."/>
            <person name="La Ragione R."/>
            <person name="Hildebrand F."/>
            <person name="Pallen M.J."/>
        </authorList>
    </citation>
    <scope>NUCLEOTIDE SEQUENCE</scope>
    <source>
        <strain evidence="2">CHK184-25365</strain>
    </source>
</reference>
<evidence type="ECO:0000256" key="1">
    <source>
        <dbReference type="ARBA" id="ARBA00006479"/>
    </source>
</evidence>
<dbReference type="Proteomes" id="UP000886749">
    <property type="component" value="Unassembled WGS sequence"/>
</dbReference>
<comment type="caution">
    <text evidence="2">The sequence shown here is derived from an EMBL/GenBank/DDBJ whole genome shotgun (WGS) entry which is preliminary data.</text>
</comment>
<comment type="similarity">
    <text evidence="1">Belongs to the ROK (NagC/XylR) family.</text>
</comment>
<accession>A0A9D1DC92</accession>
<dbReference type="InterPro" id="IPR000600">
    <property type="entry name" value="ROK"/>
</dbReference>
<evidence type="ECO:0000313" key="2">
    <source>
        <dbReference type="EMBL" id="HIR40563.1"/>
    </source>
</evidence>
<dbReference type="Gene3D" id="3.30.420.40">
    <property type="match status" value="2"/>
</dbReference>
<name>A0A9D1DC92_9FIRM</name>
<protein>
    <submittedName>
        <fullName evidence="2">ROK family protein</fullName>
    </submittedName>
</protein>
<gene>
    <name evidence="2" type="ORF">IAB36_01910</name>
</gene>
<dbReference type="SUPFAM" id="SSF53067">
    <property type="entry name" value="Actin-like ATPase domain"/>
    <property type="match status" value="1"/>
</dbReference>
<reference evidence="2" key="1">
    <citation type="submission" date="2020-10" db="EMBL/GenBank/DDBJ databases">
        <authorList>
            <person name="Gilroy R."/>
        </authorList>
    </citation>
    <scope>NUCLEOTIDE SEQUENCE</scope>
    <source>
        <strain evidence="2">CHK184-25365</strain>
    </source>
</reference>
<dbReference type="PANTHER" id="PTHR18964">
    <property type="entry name" value="ROK (REPRESSOR, ORF, KINASE) FAMILY"/>
    <property type="match status" value="1"/>
</dbReference>
<proteinExistence type="inferred from homology"/>
<evidence type="ECO:0000313" key="3">
    <source>
        <dbReference type="Proteomes" id="UP000886749"/>
    </source>
</evidence>
<dbReference type="Pfam" id="PF00480">
    <property type="entry name" value="ROK"/>
    <property type="match status" value="1"/>
</dbReference>
<dbReference type="EMBL" id="DVGY01000047">
    <property type="protein sequence ID" value="HIR40563.1"/>
    <property type="molecule type" value="Genomic_DNA"/>
</dbReference>
<organism evidence="2 3">
    <name type="scientific">Candidatus Egerieicola pullicola</name>
    <dbReference type="NCBI Taxonomy" id="2840775"/>
    <lineage>
        <taxon>Bacteria</taxon>
        <taxon>Bacillati</taxon>
        <taxon>Bacillota</taxon>
        <taxon>Clostridia</taxon>
        <taxon>Eubacteriales</taxon>
        <taxon>Oscillospiraceae</taxon>
        <taxon>Oscillospiraceae incertae sedis</taxon>
        <taxon>Candidatus Egerieicola</taxon>
    </lineage>
</organism>
<dbReference type="PANTHER" id="PTHR18964:SF170">
    <property type="entry name" value="SUGAR KINASE"/>
    <property type="match status" value="1"/>
</dbReference>
<sequence>MKCLALDFGGSSIKYAVVNANAEMEQTGSAPAPLGSVEEFVDAVEDLYNQYRDEISGIALSLPGVIDAETGEHHGSGVYQDLLTGKNMKELISARCPVKVAVENDGKCGALAEAWKGALAGMKDGAVLVLGSGIGGGVIVDGKIHRGFGFTAGEFSFMLTGRDKSIMDAAWLSVGMLGVTYQTCKRKNLEFSVQDAGEVIATFDADLGDRYPKFHQPPQKIKADGKQFFRWLEEGDQDVKEIYQEFLHSLAILVENIQICLAPQRIVIGGGLSKVERLLPDLKQELEQLCVSCNIPDTMRPEVCCSRYLNECNLLGAVYNYIQQYGMES</sequence>
<dbReference type="CDD" id="cd24152">
    <property type="entry name" value="ASKHA_NBD_ROK-like"/>
    <property type="match status" value="1"/>
</dbReference>
<dbReference type="InterPro" id="IPR043129">
    <property type="entry name" value="ATPase_NBD"/>
</dbReference>